<name>A0A6A6TFE7_9PLEO</name>
<gene>
    <name evidence="1" type="ORF">K491DRAFT_251992</name>
</gene>
<dbReference type="AlphaFoldDB" id="A0A6A6TFE7"/>
<dbReference type="Proteomes" id="UP000799324">
    <property type="component" value="Unassembled WGS sequence"/>
</dbReference>
<proteinExistence type="predicted"/>
<sequence length="154" mass="17156">MRLVLEWTERLSPFSRLQPCWPCIQCSALELRPRLMHLIARSAVDSRLCVDTMIWFSPTAVHITVTQMTCSHHNSRTPLHEMTSAATGRTTCCQEKAPTEGLIRQCIVPARLTGATTSFVQRAHSCTKCCQVSDPVANISIWSLAGELVFEGVQ</sequence>
<evidence type="ECO:0000313" key="2">
    <source>
        <dbReference type="Proteomes" id="UP000799324"/>
    </source>
</evidence>
<dbReference type="EMBL" id="MU004313">
    <property type="protein sequence ID" value="KAF2658620.1"/>
    <property type="molecule type" value="Genomic_DNA"/>
</dbReference>
<organism evidence="1 2">
    <name type="scientific">Lophiostoma macrostomum CBS 122681</name>
    <dbReference type="NCBI Taxonomy" id="1314788"/>
    <lineage>
        <taxon>Eukaryota</taxon>
        <taxon>Fungi</taxon>
        <taxon>Dikarya</taxon>
        <taxon>Ascomycota</taxon>
        <taxon>Pezizomycotina</taxon>
        <taxon>Dothideomycetes</taxon>
        <taxon>Pleosporomycetidae</taxon>
        <taxon>Pleosporales</taxon>
        <taxon>Lophiostomataceae</taxon>
        <taxon>Lophiostoma</taxon>
    </lineage>
</organism>
<evidence type="ECO:0000313" key="1">
    <source>
        <dbReference type="EMBL" id="KAF2658620.1"/>
    </source>
</evidence>
<keyword evidence="2" id="KW-1185">Reference proteome</keyword>
<reference evidence="1" key="1">
    <citation type="journal article" date="2020" name="Stud. Mycol.">
        <title>101 Dothideomycetes genomes: a test case for predicting lifestyles and emergence of pathogens.</title>
        <authorList>
            <person name="Haridas S."/>
            <person name="Albert R."/>
            <person name="Binder M."/>
            <person name="Bloem J."/>
            <person name="Labutti K."/>
            <person name="Salamov A."/>
            <person name="Andreopoulos B."/>
            <person name="Baker S."/>
            <person name="Barry K."/>
            <person name="Bills G."/>
            <person name="Bluhm B."/>
            <person name="Cannon C."/>
            <person name="Castanera R."/>
            <person name="Culley D."/>
            <person name="Daum C."/>
            <person name="Ezra D."/>
            <person name="Gonzalez J."/>
            <person name="Henrissat B."/>
            <person name="Kuo A."/>
            <person name="Liang C."/>
            <person name="Lipzen A."/>
            <person name="Lutzoni F."/>
            <person name="Magnuson J."/>
            <person name="Mondo S."/>
            <person name="Nolan M."/>
            <person name="Ohm R."/>
            <person name="Pangilinan J."/>
            <person name="Park H.-J."/>
            <person name="Ramirez L."/>
            <person name="Alfaro M."/>
            <person name="Sun H."/>
            <person name="Tritt A."/>
            <person name="Yoshinaga Y."/>
            <person name="Zwiers L.-H."/>
            <person name="Turgeon B."/>
            <person name="Goodwin S."/>
            <person name="Spatafora J."/>
            <person name="Crous P."/>
            <person name="Grigoriev I."/>
        </authorList>
    </citation>
    <scope>NUCLEOTIDE SEQUENCE</scope>
    <source>
        <strain evidence="1">CBS 122681</strain>
    </source>
</reference>
<protein>
    <submittedName>
        <fullName evidence="1">Uncharacterized protein</fullName>
    </submittedName>
</protein>
<accession>A0A6A6TFE7</accession>